<dbReference type="EMBL" id="BOCI01000473">
    <property type="protein sequence ID" value="GHW02060.1"/>
    <property type="molecule type" value="Genomic_DNA"/>
</dbReference>
<dbReference type="Proteomes" id="UP000616547">
    <property type="component" value="Unassembled WGS sequence"/>
</dbReference>
<dbReference type="InterPro" id="IPR036166">
    <property type="entry name" value="YxeA-like_sf"/>
</dbReference>
<evidence type="ECO:0000313" key="2">
    <source>
        <dbReference type="Proteomes" id="UP000616547"/>
    </source>
</evidence>
<evidence type="ECO:0000313" key="1">
    <source>
        <dbReference type="EMBL" id="GHW02060.1"/>
    </source>
</evidence>
<reference evidence="2" key="1">
    <citation type="submission" date="2021-01" db="EMBL/GenBank/DDBJ databases">
        <title>Draft genome sequence of Nasalis larvatus strain YZ03.</title>
        <authorList>
            <person name="Suzuki-Hashido N."/>
            <person name="Tsuchida S."/>
            <person name="Hayakawa T."/>
        </authorList>
    </citation>
    <scope>NUCLEOTIDE SEQUENCE [LARGE SCALE GENOMIC DNA]</scope>
    <source>
        <strain evidence="2">YZ03</strain>
    </source>
</reference>
<proteinExistence type="predicted"/>
<sequence>MNKLTKILTAIVALAAGVAAFFMLVHNSVTDRINPFIKAETSYAKVATGTQNYTNVTIYNEKGQKENYQLASVGGYDPAKGYLTIKHKGQYVSYVEYISAAKYKQITG</sequence>
<keyword evidence="2" id="KW-1185">Reference proteome</keyword>
<name>A0ABQ3W684_9LACO</name>
<dbReference type="NCBIfam" id="TIGR01655">
    <property type="entry name" value="yxeA_fam"/>
    <property type="match status" value="1"/>
</dbReference>
<dbReference type="RefSeq" id="WP_201330561.1">
    <property type="nucleotide sequence ID" value="NZ_BOCG01000283.1"/>
</dbReference>
<gene>
    <name evidence="1" type="ORF">lacNasYZ03_17470</name>
</gene>
<dbReference type="SUPFAM" id="SSF159121">
    <property type="entry name" value="BC4932-like"/>
    <property type="match status" value="1"/>
</dbReference>
<dbReference type="PANTHER" id="PTHR36433:SF3">
    <property type="entry name" value="YXEA FAMILY PROTEIN"/>
    <property type="match status" value="1"/>
</dbReference>
<dbReference type="PANTHER" id="PTHR36433">
    <property type="entry name" value="HYPOTHETICAL CYTOSOLIC PROTEIN"/>
    <property type="match status" value="1"/>
</dbReference>
<accession>A0ABQ3W684</accession>
<comment type="caution">
    <text evidence="1">The sequence shown here is derived from an EMBL/GenBank/DDBJ whole genome shotgun (WGS) entry which is preliminary data.</text>
</comment>
<dbReference type="InterPro" id="IPR006542">
    <property type="entry name" value="DUF1093"/>
</dbReference>
<organism evidence="1 2">
    <name type="scientific">Lactobacillus nasalidis</name>
    <dbReference type="NCBI Taxonomy" id="2797258"/>
    <lineage>
        <taxon>Bacteria</taxon>
        <taxon>Bacillati</taxon>
        <taxon>Bacillota</taxon>
        <taxon>Bacilli</taxon>
        <taxon>Lactobacillales</taxon>
        <taxon>Lactobacillaceae</taxon>
        <taxon>Lactobacillus</taxon>
    </lineage>
</organism>
<protein>
    <recommendedName>
        <fullName evidence="3">YxeA family protein</fullName>
    </recommendedName>
</protein>
<evidence type="ECO:0008006" key="3">
    <source>
        <dbReference type="Google" id="ProtNLM"/>
    </source>
</evidence>